<keyword evidence="2" id="KW-1185">Reference proteome</keyword>
<evidence type="ECO:0000313" key="1">
    <source>
        <dbReference type="EnsemblMetazoa" id="RPRC012450-PA"/>
    </source>
</evidence>
<dbReference type="InParanoid" id="T1I828"/>
<dbReference type="AlphaFoldDB" id="T1I828"/>
<dbReference type="EnsemblMetazoa" id="RPRC012450-RA">
    <property type="protein sequence ID" value="RPRC012450-PA"/>
    <property type="gene ID" value="RPRC012450"/>
</dbReference>
<accession>T1I828</accession>
<name>T1I828_RHOPR</name>
<dbReference type="EMBL" id="ACPB03012739">
    <property type="status" value="NOT_ANNOTATED_CDS"/>
    <property type="molecule type" value="Genomic_DNA"/>
</dbReference>
<evidence type="ECO:0000313" key="2">
    <source>
        <dbReference type="Proteomes" id="UP000015103"/>
    </source>
</evidence>
<dbReference type="VEuPathDB" id="VectorBase:RPRC012450"/>
<reference evidence="1" key="1">
    <citation type="submission" date="2015-05" db="UniProtKB">
        <authorList>
            <consortium name="EnsemblMetazoa"/>
        </authorList>
    </citation>
    <scope>IDENTIFICATION</scope>
</reference>
<dbReference type="OMA" id="ACPRTHT"/>
<dbReference type="HOGENOM" id="CLU_2309449_0_0_1"/>
<protein>
    <submittedName>
        <fullName evidence="1">Uncharacterized protein</fullName>
    </submittedName>
</protein>
<dbReference type="Proteomes" id="UP000015103">
    <property type="component" value="Unassembled WGS sequence"/>
</dbReference>
<organism evidence="1 2">
    <name type="scientific">Rhodnius prolixus</name>
    <name type="common">Triatomid bug</name>
    <dbReference type="NCBI Taxonomy" id="13249"/>
    <lineage>
        <taxon>Eukaryota</taxon>
        <taxon>Metazoa</taxon>
        <taxon>Ecdysozoa</taxon>
        <taxon>Arthropoda</taxon>
        <taxon>Hexapoda</taxon>
        <taxon>Insecta</taxon>
        <taxon>Pterygota</taxon>
        <taxon>Neoptera</taxon>
        <taxon>Paraneoptera</taxon>
        <taxon>Hemiptera</taxon>
        <taxon>Heteroptera</taxon>
        <taxon>Panheteroptera</taxon>
        <taxon>Cimicomorpha</taxon>
        <taxon>Reduviidae</taxon>
        <taxon>Triatominae</taxon>
        <taxon>Rhodnius</taxon>
    </lineage>
</organism>
<proteinExistence type="predicted"/>
<sequence length="100" mass="11223">MAEEQRGKAQGKQWEVLENIKGRLPTDLPRSTAVACFRLLTGHDYLQKHLHRIGIKDNSICVLCGVLGACPRTHTKKNSILYWAARRRMAVVAIDREGVG</sequence>